<protein>
    <recommendedName>
        <fullName evidence="2">histidine kinase</fullName>
        <ecNumber evidence="2">2.7.13.3</ecNumber>
    </recommendedName>
</protein>
<keyword evidence="8" id="KW-0812">Transmembrane</keyword>
<dbReference type="SMART" id="SM00065">
    <property type="entry name" value="GAF"/>
    <property type="match status" value="1"/>
</dbReference>
<dbReference type="Pfam" id="PF02518">
    <property type="entry name" value="HATPase_c"/>
    <property type="match status" value="1"/>
</dbReference>
<dbReference type="RefSeq" id="WP_341468328.1">
    <property type="nucleotide sequence ID" value="NZ_CP128399.1"/>
</dbReference>
<dbReference type="Gene3D" id="3.30.450.40">
    <property type="match status" value="1"/>
</dbReference>
<dbReference type="SUPFAM" id="SSF55874">
    <property type="entry name" value="ATPase domain of HSP90 chaperone/DNA topoisomerase II/histidine kinase"/>
    <property type="match status" value="1"/>
</dbReference>
<dbReference type="PANTHER" id="PTHR43711:SF30">
    <property type="entry name" value="HISTIDINE KINASE"/>
    <property type="match status" value="1"/>
</dbReference>
<evidence type="ECO:0000256" key="8">
    <source>
        <dbReference type="SAM" id="Phobius"/>
    </source>
</evidence>
<proteinExistence type="predicted"/>
<dbReference type="InterPro" id="IPR003661">
    <property type="entry name" value="HisK_dim/P_dom"/>
</dbReference>
<evidence type="ECO:0000313" key="11">
    <source>
        <dbReference type="EMBL" id="WJW66442.1"/>
    </source>
</evidence>
<keyword evidence="11" id="KW-0067">ATP-binding</keyword>
<dbReference type="InterPro" id="IPR005467">
    <property type="entry name" value="His_kinase_dom"/>
</dbReference>
<evidence type="ECO:0000256" key="7">
    <source>
        <dbReference type="ARBA" id="ARBA00023136"/>
    </source>
</evidence>
<feature type="transmembrane region" description="Helical" evidence="8">
    <location>
        <begin position="114"/>
        <end position="141"/>
    </location>
</feature>
<dbReference type="GO" id="GO:0005524">
    <property type="term" value="F:ATP binding"/>
    <property type="evidence" value="ECO:0007669"/>
    <property type="project" value="UniProtKB-KW"/>
</dbReference>
<dbReference type="InterPro" id="IPR036890">
    <property type="entry name" value="HATPase_C_sf"/>
</dbReference>
<dbReference type="PRINTS" id="PR00344">
    <property type="entry name" value="BCTRLSENSOR"/>
</dbReference>
<dbReference type="SUPFAM" id="SSF55781">
    <property type="entry name" value="GAF domain-like"/>
    <property type="match status" value="1"/>
</dbReference>
<dbReference type="Gene3D" id="1.10.287.130">
    <property type="match status" value="1"/>
</dbReference>
<feature type="transmembrane region" description="Helical" evidence="8">
    <location>
        <begin position="49"/>
        <end position="69"/>
    </location>
</feature>
<dbReference type="InterPro" id="IPR004358">
    <property type="entry name" value="Sig_transdc_His_kin-like_C"/>
</dbReference>
<evidence type="ECO:0000256" key="3">
    <source>
        <dbReference type="ARBA" id="ARBA00022553"/>
    </source>
</evidence>
<evidence type="ECO:0000256" key="2">
    <source>
        <dbReference type="ARBA" id="ARBA00012438"/>
    </source>
</evidence>
<dbReference type="InterPro" id="IPR036097">
    <property type="entry name" value="HisK_dim/P_sf"/>
</dbReference>
<dbReference type="AlphaFoldDB" id="A0A8T7LZV9"/>
<dbReference type="InterPro" id="IPR029016">
    <property type="entry name" value="GAF-like_dom_sf"/>
</dbReference>
<reference evidence="10 12" key="1">
    <citation type="submission" date="2020-06" db="EMBL/GenBank/DDBJ databases">
        <title>Anoxygenic phototrophic Chloroflexota member uses a Type I reaction center.</title>
        <authorList>
            <person name="Tsuji J.M."/>
            <person name="Shaw N.A."/>
            <person name="Nagashima S."/>
            <person name="Venkiteswaran J."/>
            <person name="Schiff S.L."/>
            <person name="Hanada S."/>
            <person name="Tank M."/>
            <person name="Neufeld J.D."/>
        </authorList>
    </citation>
    <scope>NUCLEOTIDE SEQUENCE [LARGE SCALE GENOMIC DNA]</scope>
    <source>
        <strain evidence="10">L227-S17</strain>
    </source>
</reference>
<dbReference type="Gene3D" id="3.30.565.10">
    <property type="entry name" value="Histidine kinase-like ATPase, C-terminal domain"/>
    <property type="match status" value="1"/>
</dbReference>
<feature type="transmembrane region" description="Helical" evidence="8">
    <location>
        <begin position="81"/>
        <end position="102"/>
    </location>
</feature>
<comment type="catalytic activity">
    <reaction evidence="1">
        <text>ATP + protein L-histidine = ADP + protein N-phospho-L-histidine.</text>
        <dbReference type="EC" id="2.7.13.3"/>
    </reaction>
</comment>
<evidence type="ECO:0000313" key="10">
    <source>
        <dbReference type="EMBL" id="NWJ44551.1"/>
    </source>
</evidence>
<keyword evidence="8" id="KW-1133">Transmembrane helix</keyword>
<keyword evidence="5" id="KW-0418">Kinase</keyword>
<dbReference type="Pfam" id="PF01590">
    <property type="entry name" value="GAF"/>
    <property type="match status" value="1"/>
</dbReference>
<evidence type="ECO:0000256" key="1">
    <source>
        <dbReference type="ARBA" id="ARBA00000085"/>
    </source>
</evidence>
<dbReference type="EC" id="2.7.13.3" evidence="2"/>
<evidence type="ECO:0000256" key="6">
    <source>
        <dbReference type="ARBA" id="ARBA00023012"/>
    </source>
</evidence>
<sequence length="641" mass="70616">MQPRIKTRIALKPANISARLGRLAGKHTANEAGSSFQSGDNIPFTVERVFVILRWLVVGLGLLLQLYLAGDVKNPENMWRAFQFTALVAIGNGVFILLRYHYRQPNGNIPISLFDAAVTCLAIGISGGIYSPFLVLIYLIVVEASFDFNSSNAMTLTAGVGAMFIAATMFISHIIWNELHLTIVISEVMAMFVFVSVGSSMTRALQQQREVARREKALSAQLNHQVKALSALNRLSERLNASLELEELMQKTVESLPQALDVDACVAFLTGRDQFQQLTISASWSGVDAAYEPLPNDSRGGIQAGALVLSNADLETVVIEGKPLRIVQDNGQEAILVVPLHWDDRDGGGLSILRQNGPAFEESDQELLGALGRQMSLLIKNAYLYELERQNVQRLQELEQLKSDFLSVVSHELRTPLTSIKASTILLLSQPPEELSATQSTLIKNVERNTDRLNSLVNDLLDMAKLQNGRLKLSLHSVNFSEVLQDVVATIRPLTDRKNQTLLVEIPPKLATVSGDRRRLEQVVTNLLSNANRYTQNGGTIKLEAREESQNIVVCVSDNGPGIAEKEQEKIFERFYRAHNTQGSKIGTGLGLSIARSLVELHGGRIWVESTPGEGSAFYFNLPVTVPITSTKKRSLTAVRD</sequence>
<dbReference type="FunFam" id="3.30.565.10:FF:000006">
    <property type="entry name" value="Sensor histidine kinase WalK"/>
    <property type="match status" value="1"/>
</dbReference>
<dbReference type="Proteomes" id="UP001431572">
    <property type="component" value="Chromosome 1"/>
</dbReference>
<name>A0A8T7LZV9_9CHLR</name>
<dbReference type="SMART" id="SM00387">
    <property type="entry name" value="HATPase_c"/>
    <property type="match status" value="1"/>
</dbReference>
<keyword evidence="11" id="KW-0547">Nucleotide-binding</keyword>
<evidence type="ECO:0000313" key="12">
    <source>
        <dbReference type="Proteomes" id="UP000521676"/>
    </source>
</evidence>
<keyword evidence="3" id="KW-0597">Phosphoprotein</keyword>
<keyword evidence="13" id="KW-1185">Reference proteome</keyword>
<keyword evidence="4" id="KW-0808">Transferase</keyword>
<dbReference type="GO" id="GO:0000155">
    <property type="term" value="F:phosphorelay sensor kinase activity"/>
    <property type="evidence" value="ECO:0007669"/>
    <property type="project" value="InterPro"/>
</dbReference>
<keyword evidence="7 8" id="KW-0472">Membrane</keyword>
<gene>
    <name evidence="10" type="ORF">HXX08_01600</name>
    <name evidence="11" type="ORF">OZ401_002240</name>
</gene>
<keyword evidence="6" id="KW-0902">Two-component regulatory system</keyword>
<evidence type="ECO:0000313" key="13">
    <source>
        <dbReference type="Proteomes" id="UP001431572"/>
    </source>
</evidence>
<dbReference type="EMBL" id="CP128399">
    <property type="protein sequence ID" value="WJW66442.1"/>
    <property type="molecule type" value="Genomic_DNA"/>
</dbReference>
<dbReference type="FunFam" id="1.10.287.130:FF:000001">
    <property type="entry name" value="Two-component sensor histidine kinase"/>
    <property type="match status" value="1"/>
</dbReference>
<evidence type="ECO:0000256" key="5">
    <source>
        <dbReference type="ARBA" id="ARBA00022777"/>
    </source>
</evidence>
<dbReference type="Proteomes" id="UP000521676">
    <property type="component" value="Unassembled WGS sequence"/>
</dbReference>
<reference evidence="11" key="2">
    <citation type="journal article" date="2024" name="Nature">
        <title>Anoxygenic phototroph of the Chloroflexota uses a type I reaction centre.</title>
        <authorList>
            <person name="Tsuji J.M."/>
            <person name="Shaw N.A."/>
            <person name="Nagashima S."/>
            <person name="Venkiteswaran J.J."/>
            <person name="Schiff S.L."/>
            <person name="Watanabe T."/>
            <person name="Fukui M."/>
            <person name="Hanada S."/>
            <person name="Tank M."/>
            <person name="Neufeld J.D."/>
        </authorList>
    </citation>
    <scope>NUCLEOTIDE SEQUENCE</scope>
    <source>
        <strain evidence="11">L227-S17</strain>
    </source>
</reference>
<feature type="domain" description="Histidine kinase" evidence="9">
    <location>
        <begin position="408"/>
        <end position="626"/>
    </location>
</feature>
<dbReference type="InterPro" id="IPR050736">
    <property type="entry name" value="Sensor_HK_Regulatory"/>
</dbReference>
<dbReference type="SUPFAM" id="SSF47384">
    <property type="entry name" value="Homodimeric domain of signal transducing histidine kinase"/>
    <property type="match status" value="1"/>
</dbReference>
<dbReference type="PROSITE" id="PS50109">
    <property type="entry name" value="HIS_KIN"/>
    <property type="match status" value="1"/>
</dbReference>
<dbReference type="PANTHER" id="PTHR43711">
    <property type="entry name" value="TWO-COMPONENT HISTIDINE KINASE"/>
    <property type="match status" value="1"/>
</dbReference>
<feature type="transmembrane region" description="Helical" evidence="8">
    <location>
        <begin position="153"/>
        <end position="176"/>
    </location>
</feature>
<dbReference type="InterPro" id="IPR003018">
    <property type="entry name" value="GAF"/>
</dbReference>
<feature type="transmembrane region" description="Helical" evidence="8">
    <location>
        <begin position="182"/>
        <end position="205"/>
    </location>
</feature>
<evidence type="ECO:0000259" key="9">
    <source>
        <dbReference type="PROSITE" id="PS50109"/>
    </source>
</evidence>
<dbReference type="SMART" id="SM00388">
    <property type="entry name" value="HisKA"/>
    <property type="match status" value="1"/>
</dbReference>
<accession>A0A8T7LZV9</accession>
<evidence type="ECO:0000256" key="4">
    <source>
        <dbReference type="ARBA" id="ARBA00022679"/>
    </source>
</evidence>
<dbReference type="CDD" id="cd00082">
    <property type="entry name" value="HisKA"/>
    <property type="match status" value="1"/>
</dbReference>
<dbReference type="CDD" id="cd00075">
    <property type="entry name" value="HATPase"/>
    <property type="match status" value="1"/>
</dbReference>
<dbReference type="Pfam" id="PF00512">
    <property type="entry name" value="HisKA"/>
    <property type="match status" value="1"/>
</dbReference>
<dbReference type="InterPro" id="IPR003594">
    <property type="entry name" value="HATPase_dom"/>
</dbReference>
<organism evidence="10 12">
    <name type="scientific">Candidatus Chlorohelix allophototropha</name>
    <dbReference type="NCBI Taxonomy" id="3003348"/>
    <lineage>
        <taxon>Bacteria</taxon>
        <taxon>Bacillati</taxon>
        <taxon>Chloroflexota</taxon>
        <taxon>Chloroflexia</taxon>
        <taxon>Candidatus Chloroheliales</taxon>
        <taxon>Candidatus Chloroheliaceae</taxon>
        <taxon>Candidatus Chlorohelix</taxon>
    </lineage>
</organism>
<dbReference type="EMBL" id="JACATZ010000001">
    <property type="protein sequence ID" value="NWJ44551.1"/>
    <property type="molecule type" value="Genomic_DNA"/>
</dbReference>